<evidence type="ECO:0000256" key="3">
    <source>
        <dbReference type="ARBA" id="ARBA00022729"/>
    </source>
</evidence>
<dbReference type="InterPro" id="IPR009003">
    <property type="entry name" value="Peptidase_S1_PA"/>
</dbReference>
<evidence type="ECO:0000313" key="11">
    <source>
        <dbReference type="EMBL" id="TDQ46079.1"/>
    </source>
</evidence>
<dbReference type="GO" id="GO:0006515">
    <property type="term" value="P:protein quality control for misfolded or incompletely synthesized proteins"/>
    <property type="evidence" value="ECO:0007669"/>
    <property type="project" value="TreeGrafter"/>
</dbReference>
<dbReference type="Gene3D" id="2.30.42.10">
    <property type="match status" value="2"/>
</dbReference>
<dbReference type="NCBIfam" id="TIGR02037">
    <property type="entry name" value="degP_htrA_DO"/>
    <property type="match status" value="1"/>
</dbReference>
<dbReference type="InterPro" id="IPR036034">
    <property type="entry name" value="PDZ_sf"/>
</dbReference>
<accession>A0A4R6UKR1</accession>
<dbReference type="OrthoDB" id="9758917at2"/>
<dbReference type="FunFam" id="2.40.10.10:FF:000001">
    <property type="entry name" value="Periplasmic serine protease DegS"/>
    <property type="match status" value="1"/>
</dbReference>
<protein>
    <submittedName>
        <fullName evidence="11">Peptidase Do</fullName>
    </submittedName>
</protein>
<dbReference type="InterPro" id="IPR011782">
    <property type="entry name" value="Pept_S1C_Do"/>
</dbReference>
<keyword evidence="3 9" id="KW-0732">Signal</keyword>
<organism evidence="11 12">
    <name type="scientific">Permianibacter aggregans</name>
    <dbReference type="NCBI Taxonomy" id="1510150"/>
    <lineage>
        <taxon>Bacteria</taxon>
        <taxon>Pseudomonadati</taxon>
        <taxon>Pseudomonadota</taxon>
        <taxon>Gammaproteobacteria</taxon>
        <taxon>Pseudomonadales</taxon>
        <taxon>Pseudomonadaceae</taxon>
        <taxon>Permianibacter</taxon>
    </lineage>
</organism>
<evidence type="ECO:0000259" key="10">
    <source>
        <dbReference type="PROSITE" id="PS50106"/>
    </source>
</evidence>
<dbReference type="GO" id="GO:0042597">
    <property type="term" value="C:periplasmic space"/>
    <property type="evidence" value="ECO:0007669"/>
    <property type="project" value="TreeGrafter"/>
</dbReference>
<dbReference type="InterPro" id="IPR001478">
    <property type="entry name" value="PDZ"/>
</dbReference>
<evidence type="ECO:0000256" key="2">
    <source>
        <dbReference type="ARBA" id="ARBA00022670"/>
    </source>
</evidence>
<dbReference type="PRINTS" id="PR00834">
    <property type="entry name" value="PROTEASES2C"/>
</dbReference>
<feature type="binding site" evidence="8">
    <location>
        <begin position="200"/>
        <end position="202"/>
    </location>
    <ligand>
        <name>substrate</name>
    </ligand>
</feature>
<dbReference type="AlphaFoldDB" id="A0A4R6UKR1"/>
<dbReference type="PROSITE" id="PS50106">
    <property type="entry name" value="PDZ"/>
    <property type="match status" value="1"/>
</dbReference>
<feature type="active site" description="Charge relay system" evidence="7">
    <location>
        <position position="202"/>
    </location>
</feature>
<keyword evidence="12" id="KW-1185">Reference proteome</keyword>
<feature type="binding site" evidence="8">
    <location>
        <position position="98"/>
    </location>
    <ligand>
        <name>substrate</name>
    </ligand>
</feature>
<feature type="signal peptide" evidence="9">
    <location>
        <begin position="1"/>
        <end position="22"/>
    </location>
</feature>
<keyword evidence="4" id="KW-0677">Repeat</keyword>
<proteinExistence type="inferred from homology"/>
<evidence type="ECO:0000313" key="12">
    <source>
        <dbReference type="Proteomes" id="UP000295375"/>
    </source>
</evidence>
<evidence type="ECO:0000256" key="7">
    <source>
        <dbReference type="PIRSR" id="PIRSR611782-1"/>
    </source>
</evidence>
<keyword evidence="5" id="KW-0378">Hydrolase</keyword>
<feature type="domain" description="PDZ" evidence="10">
    <location>
        <begin position="247"/>
        <end position="338"/>
    </location>
</feature>
<dbReference type="Proteomes" id="UP000295375">
    <property type="component" value="Unassembled WGS sequence"/>
</dbReference>
<comment type="similarity">
    <text evidence="1">Belongs to the peptidase S1C family.</text>
</comment>
<dbReference type="InterPro" id="IPR001940">
    <property type="entry name" value="Peptidase_S1C"/>
</dbReference>
<evidence type="ECO:0000256" key="1">
    <source>
        <dbReference type="ARBA" id="ARBA00010541"/>
    </source>
</evidence>
<gene>
    <name evidence="11" type="ORF">EV696_11573</name>
</gene>
<dbReference type="Gene3D" id="2.40.10.120">
    <property type="match status" value="1"/>
</dbReference>
<keyword evidence="6" id="KW-0720">Serine protease</keyword>
<feature type="active site" description="Charge relay system" evidence="7">
    <location>
        <position position="98"/>
    </location>
</feature>
<dbReference type="PANTHER" id="PTHR22939:SF129">
    <property type="entry name" value="SERINE PROTEASE HTRA2, MITOCHONDRIAL"/>
    <property type="match status" value="1"/>
</dbReference>
<comment type="caution">
    <text evidence="11">The sequence shown here is derived from an EMBL/GenBank/DDBJ whole genome shotgun (WGS) entry which is preliminary data.</text>
</comment>
<evidence type="ECO:0000256" key="6">
    <source>
        <dbReference type="ARBA" id="ARBA00022825"/>
    </source>
</evidence>
<dbReference type="SUPFAM" id="SSF50494">
    <property type="entry name" value="Trypsin-like serine proteases"/>
    <property type="match status" value="1"/>
</dbReference>
<reference evidence="11 12" key="1">
    <citation type="submission" date="2019-03" db="EMBL/GenBank/DDBJ databases">
        <title>Genomic Encyclopedia of Type Strains, Phase IV (KMG-IV): sequencing the most valuable type-strain genomes for metagenomic binning, comparative biology and taxonomic classification.</title>
        <authorList>
            <person name="Goeker M."/>
        </authorList>
    </citation>
    <scope>NUCLEOTIDE SEQUENCE [LARGE SCALE GENOMIC DNA]</scope>
    <source>
        <strain evidence="11 12">DSM 103792</strain>
    </source>
</reference>
<dbReference type="PANTHER" id="PTHR22939">
    <property type="entry name" value="SERINE PROTEASE FAMILY S1C HTRA-RELATED"/>
    <property type="match status" value="1"/>
</dbReference>
<evidence type="ECO:0000256" key="9">
    <source>
        <dbReference type="SAM" id="SignalP"/>
    </source>
</evidence>
<dbReference type="SMART" id="SM00228">
    <property type="entry name" value="PDZ"/>
    <property type="match status" value="2"/>
</dbReference>
<dbReference type="RefSeq" id="WP_133592195.1">
    <property type="nucleotide sequence ID" value="NZ_CP037953.1"/>
</dbReference>
<dbReference type="Pfam" id="PF13365">
    <property type="entry name" value="Trypsin_2"/>
    <property type="match status" value="1"/>
</dbReference>
<evidence type="ECO:0000256" key="8">
    <source>
        <dbReference type="PIRSR" id="PIRSR611782-2"/>
    </source>
</evidence>
<keyword evidence="2" id="KW-0645">Protease</keyword>
<sequence length="443" mass="47158">MPAKFAPLLLICSLLLPLPATSAALPSEVDGQPLPSLAPMLEKISPGIVNIATTATVDRGVARDFFGFRYRLPPRKVNSLGSGVIVDAEKGLILTNHHVVGVADEITVTLFDNRELKATVVGSDKESDIAVLKVEAKNLIAVPMSDSDKLRVGDFVVAIGNPFSLGHTVTSGIVSALGRQGLGIEQYEDFIQTDAAINPGNSGGALVNLRGELVGINTAIVSPGGTGNIGIGFAIPINQAWNVLQQIMQFGEVRRGALGLSVNDMTRELAEALGVAQSSGVIVTTVSEGLPADKAGIKPYDIIVALNGRAIRNRGDWTNQLGLQPSESWVTVELLRDGKRMNIRAKLSASAIERIAGESIHPLLEGITLRNYLRRGEPAGVEITELQPRSRAAQYGLRSGDVLIGLGRYRVEDIGALKELAKGQRALPINVLRDDNTYLLVLK</sequence>
<feature type="active site" description="Charge relay system" evidence="7">
    <location>
        <position position="128"/>
    </location>
</feature>
<evidence type="ECO:0000256" key="5">
    <source>
        <dbReference type="ARBA" id="ARBA00022801"/>
    </source>
</evidence>
<dbReference type="SUPFAM" id="SSF50156">
    <property type="entry name" value="PDZ domain-like"/>
    <property type="match status" value="2"/>
</dbReference>
<feature type="binding site" evidence="8">
    <location>
        <position position="128"/>
    </location>
    <ligand>
        <name>substrate</name>
    </ligand>
</feature>
<evidence type="ECO:0000256" key="4">
    <source>
        <dbReference type="ARBA" id="ARBA00022737"/>
    </source>
</evidence>
<dbReference type="GO" id="GO:0004252">
    <property type="term" value="F:serine-type endopeptidase activity"/>
    <property type="evidence" value="ECO:0007669"/>
    <property type="project" value="InterPro"/>
</dbReference>
<name>A0A4R6UKR1_9GAMM</name>
<dbReference type="Pfam" id="PF13180">
    <property type="entry name" value="PDZ_2"/>
    <property type="match status" value="1"/>
</dbReference>
<dbReference type="EMBL" id="SNYM01000015">
    <property type="protein sequence ID" value="TDQ46079.1"/>
    <property type="molecule type" value="Genomic_DNA"/>
</dbReference>
<feature type="chain" id="PRO_5039209862" evidence="9">
    <location>
        <begin position="23"/>
        <end position="443"/>
    </location>
</feature>